<gene>
    <name evidence="1" type="ORF">M9Y10_031941</name>
</gene>
<dbReference type="Proteomes" id="UP001470230">
    <property type="component" value="Unassembled WGS sequence"/>
</dbReference>
<keyword evidence="2" id="KW-1185">Reference proteome</keyword>
<name>A0ABR2H1U3_9EUKA</name>
<dbReference type="EMBL" id="JAPFFF010000051">
    <property type="protein sequence ID" value="KAK8839582.1"/>
    <property type="molecule type" value="Genomic_DNA"/>
</dbReference>
<dbReference type="PANTHER" id="PTHR24159">
    <property type="match status" value="1"/>
</dbReference>
<sequence length="364" mass="43755">MEIKKYLHAMKDIQSNILNFLEEETNFEENYANLTGILEEQKIREDKNRLQSLLHLLLKISNNHYRSPDFFSKIEKILQFFFTEIMENFSNYEIFNIFKSNKRILLFLIKESVLTIDEIIASKMTNSKYKNYFYPQYFYPEIKSFLKPEMLEEIQKVISDDFEEKRKNGENDNYICELIRSDLINEFKDYIEEANIKLKSQIHQSIFETNSLLLKNNRQPSLIEYAAFFGSIQIFEYLVSSEIKLTNSLWLYAIHGKNLEIIKNLSENDKVNEKSIEKCFDESIKCHHVGISNYFLETYFNEKEDSWKSAFNVLKSYNFKFIKKEYVSKDSFYYLCKYDYLILVDLLLQNKKVENEINEIFINF</sequence>
<proteinExistence type="predicted"/>
<reference evidence="1 2" key="1">
    <citation type="submission" date="2024-04" db="EMBL/GenBank/DDBJ databases">
        <title>Tritrichomonas musculus Genome.</title>
        <authorList>
            <person name="Alves-Ferreira E."/>
            <person name="Grigg M."/>
            <person name="Lorenzi H."/>
            <person name="Galac M."/>
        </authorList>
    </citation>
    <scope>NUCLEOTIDE SEQUENCE [LARGE SCALE GENOMIC DNA]</scope>
    <source>
        <strain evidence="1 2">EAF2021</strain>
    </source>
</reference>
<protein>
    <recommendedName>
        <fullName evidence="3">DUF3447 domain-containing protein</fullName>
    </recommendedName>
</protein>
<comment type="caution">
    <text evidence="1">The sequence shown here is derived from an EMBL/GenBank/DDBJ whole genome shotgun (WGS) entry which is preliminary data.</text>
</comment>
<evidence type="ECO:0000313" key="2">
    <source>
        <dbReference type="Proteomes" id="UP001470230"/>
    </source>
</evidence>
<dbReference type="SUPFAM" id="SSF48403">
    <property type="entry name" value="Ankyrin repeat"/>
    <property type="match status" value="1"/>
</dbReference>
<organism evidence="1 2">
    <name type="scientific">Tritrichomonas musculus</name>
    <dbReference type="NCBI Taxonomy" id="1915356"/>
    <lineage>
        <taxon>Eukaryota</taxon>
        <taxon>Metamonada</taxon>
        <taxon>Parabasalia</taxon>
        <taxon>Tritrichomonadida</taxon>
        <taxon>Tritrichomonadidae</taxon>
        <taxon>Tritrichomonas</taxon>
    </lineage>
</organism>
<evidence type="ECO:0008006" key="3">
    <source>
        <dbReference type="Google" id="ProtNLM"/>
    </source>
</evidence>
<evidence type="ECO:0000313" key="1">
    <source>
        <dbReference type="EMBL" id="KAK8839582.1"/>
    </source>
</evidence>
<dbReference type="PANTHER" id="PTHR24159:SF5">
    <property type="entry name" value="ANK_REP_REGION DOMAIN-CONTAINING PROTEIN"/>
    <property type="match status" value="1"/>
</dbReference>
<accession>A0ABR2H1U3</accession>
<dbReference type="InterPro" id="IPR036770">
    <property type="entry name" value="Ankyrin_rpt-contain_sf"/>
</dbReference>